<feature type="transmembrane region" description="Helical" evidence="5">
    <location>
        <begin position="55"/>
        <end position="80"/>
    </location>
</feature>
<evidence type="ECO:0000256" key="3">
    <source>
        <dbReference type="ARBA" id="ARBA00022989"/>
    </source>
</evidence>
<feature type="domain" description="ABC transmembrane type-1" evidence="6">
    <location>
        <begin position="21"/>
        <end position="300"/>
    </location>
</feature>
<comment type="subcellular location">
    <subcellularLocation>
        <location evidence="1">Cell membrane</location>
        <topology evidence="1">Multi-pass membrane protein</topology>
    </subcellularLocation>
</comment>
<dbReference type="InterPro" id="IPR027417">
    <property type="entry name" value="P-loop_NTPase"/>
</dbReference>
<dbReference type="SUPFAM" id="SSF90123">
    <property type="entry name" value="ABC transporter transmembrane region"/>
    <property type="match status" value="1"/>
</dbReference>
<keyword evidence="7" id="KW-0067">ATP-binding</keyword>
<dbReference type="EC" id="3.6.3.43" evidence="7"/>
<dbReference type="PANTHER" id="PTHR43394">
    <property type="entry name" value="ATP-DEPENDENT PERMEASE MDL1, MITOCHONDRIAL"/>
    <property type="match status" value="1"/>
</dbReference>
<keyword evidence="7" id="KW-0378">Hydrolase</keyword>
<dbReference type="STRING" id="448.Lery_2831"/>
<sequence length="527" mass="59565">MSRTDMNSITEVLDKTTLASIIMISVLVSLLTLSIPIAAQTLINLIAFGKLLQPVVTLSLIVLVLMLALGALTIWQSVIIEVIQQKLMVKISLNLTRQFTHLSLDNFSVHHGPELVNRFFEVTSITKALASLLLYGVNLSLQLFFGLVLLLFYHPLFLIFDGFIILGILLIVFIPYRKGLASAKEECAQKHQIGAWLEELLTNRFLFRFNHYAQYATHQADKRLVSFLKARNAHFKQLIKHQFGFYLLSALASSLLLGLGGYLIINNQLSLGQLVAAEIVLGALIYTFKRFSVLLENYYDLVASEHKIDTVLNLPCESIKTELSELIIPIHSLTLVTQDQKKASSRIGEPLVIGVDESKPGQYIAELILGFKNSLPITILVNDILCLEEHRRSLRQQALLIRDQEWFAGSIYDNLRLNQPSFSTEQLKELLIAFGLMDKIMRQPHGLKSIIYDWEYVFTPLELVQLMIIRAIMAKPQLLIIDGILDKLNEKDIEQILTHIAVLNHTILILITRFPALIPLSNRLVLS</sequence>
<evidence type="ECO:0000256" key="5">
    <source>
        <dbReference type="SAM" id="Phobius"/>
    </source>
</evidence>
<dbReference type="Gene3D" id="3.40.50.300">
    <property type="entry name" value="P-loop containing nucleotide triphosphate hydrolases"/>
    <property type="match status" value="1"/>
</dbReference>
<dbReference type="GO" id="GO:0005886">
    <property type="term" value="C:plasma membrane"/>
    <property type="evidence" value="ECO:0007669"/>
    <property type="project" value="UniProtKB-SubCell"/>
</dbReference>
<dbReference type="InterPro" id="IPR036640">
    <property type="entry name" value="ABC1_TM_sf"/>
</dbReference>
<dbReference type="PANTHER" id="PTHR43394:SF4">
    <property type="entry name" value="TOXIN SECRETION ABC TRANSPORTER ATP-BINDING PROTEIN"/>
    <property type="match status" value="1"/>
</dbReference>
<evidence type="ECO:0000256" key="2">
    <source>
        <dbReference type="ARBA" id="ARBA00022692"/>
    </source>
</evidence>
<dbReference type="SUPFAM" id="SSF52540">
    <property type="entry name" value="P-loop containing nucleoside triphosphate hydrolases"/>
    <property type="match status" value="1"/>
</dbReference>
<gene>
    <name evidence="7" type="ORF">Lery_2831</name>
</gene>
<dbReference type="AlphaFoldDB" id="A0A0W0TGD5"/>
<reference evidence="7 8" key="1">
    <citation type="submission" date="2015-11" db="EMBL/GenBank/DDBJ databases">
        <title>Genomic analysis of 38 Legionella species identifies large and diverse effector repertoires.</title>
        <authorList>
            <person name="Burstein D."/>
            <person name="Amaro F."/>
            <person name="Zusman T."/>
            <person name="Lifshitz Z."/>
            <person name="Cohen O."/>
            <person name="Gilbert J.A."/>
            <person name="Pupko T."/>
            <person name="Shuman H.A."/>
            <person name="Segal G."/>
        </authorList>
    </citation>
    <scope>NUCLEOTIDE SEQUENCE [LARGE SCALE GENOMIC DNA]</scope>
    <source>
        <strain evidence="7 8">SE-32A-C8</strain>
    </source>
</reference>
<feature type="transmembrane region" description="Helical" evidence="5">
    <location>
        <begin position="21"/>
        <end position="43"/>
    </location>
</feature>
<keyword evidence="4 5" id="KW-0472">Membrane</keyword>
<dbReference type="InterPro" id="IPR039421">
    <property type="entry name" value="Type_1_exporter"/>
</dbReference>
<accession>A0A0W0TGD5</accession>
<dbReference type="GO" id="GO:0016787">
    <property type="term" value="F:hydrolase activity"/>
    <property type="evidence" value="ECO:0007669"/>
    <property type="project" value="UniProtKB-KW"/>
</dbReference>
<keyword evidence="2 5" id="KW-0812">Transmembrane</keyword>
<evidence type="ECO:0000256" key="1">
    <source>
        <dbReference type="ARBA" id="ARBA00004651"/>
    </source>
</evidence>
<dbReference type="PATRIC" id="fig|448.7.peg.2974"/>
<evidence type="ECO:0000259" key="6">
    <source>
        <dbReference type="PROSITE" id="PS50929"/>
    </source>
</evidence>
<dbReference type="InterPro" id="IPR011527">
    <property type="entry name" value="ABC1_TM_dom"/>
</dbReference>
<keyword evidence="3 5" id="KW-1133">Transmembrane helix</keyword>
<dbReference type="EMBL" id="LNYA01000034">
    <property type="protein sequence ID" value="KTC94664.1"/>
    <property type="molecule type" value="Genomic_DNA"/>
</dbReference>
<proteinExistence type="predicted"/>
<dbReference type="Gene3D" id="1.20.1560.10">
    <property type="entry name" value="ABC transporter type 1, transmembrane domain"/>
    <property type="match status" value="1"/>
</dbReference>
<dbReference type="GO" id="GO:0015421">
    <property type="term" value="F:ABC-type oligopeptide transporter activity"/>
    <property type="evidence" value="ECO:0007669"/>
    <property type="project" value="TreeGrafter"/>
</dbReference>
<organism evidence="7 8">
    <name type="scientific">Legionella erythra</name>
    <dbReference type="NCBI Taxonomy" id="448"/>
    <lineage>
        <taxon>Bacteria</taxon>
        <taxon>Pseudomonadati</taxon>
        <taxon>Pseudomonadota</taxon>
        <taxon>Gammaproteobacteria</taxon>
        <taxon>Legionellales</taxon>
        <taxon>Legionellaceae</taxon>
        <taxon>Legionella</taxon>
    </lineage>
</organism>
<comment type="caution">
    <text evidence="7">The sequence shown here is derived from an EMBL/GenBank/DDBJ whole genome shotgun (WGS) entry which is preliminary data.</text>
</comment>
<feature type="transmembrane region" description="Helical" evidence="5">
    <location>
        <begin position="243"/>
        <end position="265"/>
    </location>
</feature>
<keyword evidence="8" id="KW-1185">Reference proteome</keyword>
<dbReference type="GO" id="GO:0005524">
    <property type="term" value="F:ATP binding"/>
    <property type="evidence" value="ECO:0007669"/>
    <property type="project" value="UniProtKB-KW"/>
</dbReference>
<evidence type="ECO:0000313" key="7">
    <source>
        <dbReference type="EMBL" id="KTC94664.1"/>
    </source>
</evidence>
<evidence type="ECO:0000313" key="8">
    <source>
        <dbReference type="Proteomes" id="UP000054773"/>
    </source>
</evidence>
<dbReference type="Pfam" id="PF00664">
    <property type="entry name" value="ABC_membrane"/>
    <property type="match status" value="1"/>
</dbReference>
<evidence type="ECO:0000256" key="4">
    <source>
        <dbReference type="ARBA" id="ARBA00023136"/>
    </source>
</evidence>
<feature type="transmembrane region" description="Helical" evidence="5">
    <location>
        <begin position="128"/>
        <end position="150"/>
    </location>
</feature>
<keyword evidence="7" id="KW-0547">Nucleotide-binding</keyword>
<dbReference type="RefSeq" id="WP_193392315.1">
    <property type="nucleotide sequence ID" value="NZ_CAAAHY010000005.1"/>
</dbReference>
<protein>
    <submittedName>
        <fullName evidence="7">Toxin secretion ABC transporter ATP-binding protein</fullName>
        <ecNumber evidence="7">3.6.3.43</ecNumber>
    </submittedName>
</protein>
<feature type="transmembrane region" description="Helical" evidence="5">
    <location>
        <begin position="156"/>
        <end position="176"/>
    </location>
</feature>
<dbReference type="PROSITE" id="PS50929">
    <property type="entry name" value="ABC_TM1F"/>
    <property type="match status" value="1"/>
</dbReference>
<dbReference type="Proteomes" id="UP000054773">
    <property type="component" value="Unassembled WGS sequence"/>
</dbReference>
<name>A0A0W0TGD5_LEGER</name>